<evidence type="ECO:0000313" key="2">
    <source>
        <dbReference type="Proteomes" id="UP001219518"/>
    </source>
</evidence>
<comment type="caution">
    <text evidence="1">The sequence shown here is derived from an EMBL/GenBank/DDBJ whole genome shotgun (WGS) entry which is preliminary data.</text>
</comment>
<sequence length="94" mass="10952">MTYTIQQSNCMRGFVKGAMGLRWDNVQYWQTERFALTAWELLTDIDDLEEEEAASWWDRFLARCNRKGFILVGPVAHRRSVLPAPPSRLVHPLS</sequence>
<dbReference type="AlphaFoldDB" id="A0AAE1HXM8"/>
<dbReference type="Proteomes" id="UP001219518">
    <property type="component" value="Unassembled WGS sequence"/>
</dbReference>
<evidence type="ECO:0000313" key="1">
    <source>
        <dbReference type="EMBL" id="KAK3929862.1"/>
    </source>
</evidence>
<reference evidence="1" key="2">
    <citation type="journal article" date="2023" name="BMC Genomics">
        <title>Pest status, molecular evolution, and epigenetic factors derived from the genome assembly of Frankliniella fusca, a thysanopteran phytovirus vector.</title>
        <authorList>
            <person name="Catto M.A."/>
            <person name="Labadie P.E."/>
            <person name="Jacobson A.L."/>
            <person name="Kennedy G.G."/>
            <person name="Srinivasan R."/>
            <person name="Hunt B.G."/>
        </authorList>
    </citation>
    <scope>NUCLEOTIDE SEQUENCE</scope>
    <source>
        <strain evidence="1">PL_HMW_Pooled</strain>
    </source>
</reference>
<organism evidence="1 2">
    <name type="scientific">Frankliniella fusca</name>
    <dbReference type="NCBI Taxonomy" id="407009"/>
    <lineage>
        <taxon>Eukaryota</taxon>
        <taxon>Metazoa</taxon>
        <taxon>Ecdysozoa</taxon>
        <taxon>Arthropoda</taxon>
        <taxon>Hexapoda</taxon>
        <taxon>Insecta</taxon>
        <taxon>Pterygota</taxon>
        <taxon>Neoptera</taxon>
        <taxon>Paraneoptera</taxon>
        <taxon>Thysanoptera</taxon>
        <taxon>Terebrantia</taxon>
        <taxon>Thripoidea</taxon>
        <taxon>Thripidae</taxon>
        <taxon>Frankliniella</taxon>
    </lineage>
</organism>
<keyword evidence="1" id="KW-0804">Transcription</keyword>
<gene>
    <name evidence="1" type="ORF">KUF71_020519</name>
</gene>
<keyword evidence="2" id="KW-1185">Reference proteome</keyword>
<protein>
    <submittedName>
        <fullName evidence="1">DNA-directed RNA polymerase subunit beta</fullName>
    </submittedName>
</protein>
<accession>A0AAE1HXM8</accession>
<dbReference type="EMBL" id="JAHWGI010001406">
    <property type="protein sequence ID" value="KAK3929862.1"/>
    <property type="molecule type" value="Genomic_DNA"/>
</dbReference>
<keyword evidence="1" id="KW-0240">DNA-directed RNA polymerase</keyword>
<reference evidence="1" key="1">
    <citation type="submission" date="2021-07" db="EMBL/GenBank/DDBJ databases">
        <authorList>
            <person name="Catto M.A."/>
            <person name="Jacobson A."/>
            <person name="Kennedy G."/>
            <person name="Labadie P."/>
            <person name="Hunt B.G."/>
            <person name="Srinivasan R."/>
        </authorList>
    </citation>
    <scope>NUCLEOTIDE SEQUENCE</scope>
    <source>
        <strain evidence="1">PL_HMW_Pooled</strain>
        <tissue evidence="1">Head</tissue>
    </source>
</reference>
<dbReference type="GO" id="GO:0000428">
    <property type="term" value="C:DNA-directed RNA polymerase complex"/>
    <property type="evidence" value="ECO:0007669"/>
    <property type="project" value="UniProtKB-KW"/>
</dbReference>
<proteinExistence type="predicted"/>
<name>A0AAE1HXM8_9NEOP</name>